<evidence type="ECO:0000313" key="2">
    <source>
        <dbReference type="Proteomes" id="UP000016929"/>
    </source>
</evidence>
<proteinExistence type="predicted"/>
<keyword evidence="2" id="KW-1185">Reference proteome</keyword>
<dbReference type="AlphaFoldDB" id="N1S740"/>
<reference evidence="2" key="1">
    <citation type="submission" date="2012-09" db="EMBL/GenBank/DDBJ databases">
        <title>Genome sequencing and comparative transcriptomics of race 1 and race 4 of banana pathogen: Fusarium oxysporum f. sp. cubense.</title>
        <authorList>
            <person name="Fang X."/>
            <person name="Huang J."/>
        </authorList>
    </citation>
    <scope>NUCLEOTIDE SEQUENCE [LARGE SCALE GENOMIC DNA]</scope>
    <source>
        <strain evidence="2">race 4</strain>
    </source>
</reference>
<evidence type="ECO:0000313" key="1">
    <source>
        <dbReference type="EMBL" id="EMT70380.1"/>
    </source>
</evidence>
<protein>
    <submittedName>
        <fullName evidence="1">Uncharacterized protein</fullName>
    </submittedName>
</protein>
<accession>N1S740</accession>
<dbReference type="Proteomes" id="UP000016929">
    <property type="component" value="Unassembled WGS sequence"/>
</dbReference>
<dbReference type="STRING" id="1229665.N1S740"/>
<organism evidence="1 2">
    <name type="scientific">Fusarium oxysporum f. sp. cubense (strain race 4)</name>
    <name type="common">Panama disease fungus</name>
    <dbReference type="NCBI Taxonomy" id="2502994"/>
    <lineage>
        <taxon>Eukaryota</taxon>
        <taxon>Fungi</taxon>
        <taxon>Dikarya</taxon>
        <taxon>Ascomycota</taxon>
        <taxon>Pezizomycotina</taxon>
        <taxon>Sordariomycetes</taxon>
        <taxon>Hypocreomycetidae</taxon>
        <taxon>Hypocreales</taxon>
        <taxon>Nectriaceae</taxon>
        <taxon>Fusarium</taxon>
        <taxon>Fusarium oxysporum species complex</taxon>
    </lineage>
</organism>
<dbReference type="OrthoDB" id="3163292at2759"/>
<gene>
    <name evidence="1" type="ORF">FOC4_g10008825</name>
</gene>
<sequence length="129" mass="14438">MGLHCAFDAQDFAKVPLKLDTSEYSEWVQTWEACNIVAISVSIGCGLPLFSQVYESPSPSQFESSSSESPFYLRLQIERFRLRVSLSLARPMPTGGEGALTRERSTMYHLLNLDLDELEKECSGSCGEY</sequence>
<dbReference type="HOGENOM" id="CLU_1948880_0_0_1"/>
<reference evidence="2" key="2">
    <citation type="journal article" date="2014" name="PLoS ONE">
        <title>Genome and Transcriptome Analysis of the Fungal Pathogen Fusarium oxysporum f. sp. cubense Causing Banana Vascular Wilt Disease.</title>
        <authorList>
            <person name="Guo L."/>
            <person name="Han L."/>
            <person name="Yang L."/>
            <person name="Zeng H."/>
            <person name="Fan D."/>
            <person name="Zhu Y."/>
            <person name="Feng Y."/>
            <person name="Wang G."/>
            <person name="Peng C."/>
            <person name="Jiang X."/>
            <person name="Zhou D."/>
            <person name="Ni P."/>
            <person name="Liang C."/>
            <person name="Liu L."/>
            <person name="Wang J."/>
            <person name="Mao C."/>
            <person name="Fang X."/>
            <person name="Peng M."/>
            <person name="Huang J."/>
        </authorList>
    </citation>
    <scope>NUCLEOTIDE SEQUENCE [LARGE SCALE GENOMIC DNA]</scope>
    <source>
        <strain evidence="2">race 4</strain>
    </source>
</reference>
<dbReference type="EMBL" id="KB726312">
    <property type="protein sequence ID" value="EMT70380.1"/>
    <property type="molecule type" value="Genomic_DNA"/>
</dbReference>
<name>N1S740_FUSC4</name>